<dbReference type="Proteomes" id="UP000677228">
    <property type="component" value="Unassembled WGS sequence"/>
</dbReference>
<protein>
    <recommendedName>
        <fullName evidence="2">C2H2-type domain-containing protein</fullName>
    </recommendedName>
</protein>
<evidence type="ECO:0000313" key="4">
    <source>
        <dbReference type="EMBL" id="CAF1077575.1"/>
    </source>
</evidence>
<evidence type="ECO:0000256" key="1">
    <source>
        <dbReference type="SAM" id="MobiDB-lite"/>
    </source>
</evidence>
<dbReference type="InterPro" id="IPR013087">
    <property type="entry name" value="Znf_C2H2_type"/>
</dbReference>
<comment type="caution">
    <text evidence="4">The sequence shown here is derived from an EMBL/GenBank/DDBJ whole genome shotgun (WGS) entry which is preliminary data.</text>
</comment>
<evidence type="ECO:0000259" key="2">
    <source>
        <dbReference type="PROSITE" id="PS00028"/>
    </source>
</evidence>
<feature type="region of interest" description="Disordered" evidence="1">
    <location>
        <begin position="175"/>
        <end position="197"/>
    </location>
</feature>
<feature type="compositionally biased region" description="Polar residues" evidence="1">
    <location>
        <begin position="109"/>
        <end position="120"/>
    </location>
</feature>
<dbReference type="Proteomes" id="UP000663829">
    <property type="component" value="Unassembled WGS sequence"/>
</dbReference>
<dbReference type="EMBL" id="CAJOBA010006039">
    <property type="protein sequence ID" value="CAF3761606.1"/>
    <property type="molecule type" value="Genomic_DNA"/>
</dbReference>
<dbReference type="PANTHER" id="PTHR46954:SF1">
    <property type="entry name" value="C2H2-TYPE DOMAIN-CONTAINING PROTEIN"/>
    <property type="match status" value="1"/>
</dbReference>
<dbReference type="PROSITE" id="PS00028">
    <property type="entry name" value="ZINC_FINGER_C2H2_1"/>
    <property type="match status" value="1"/>
</dbReference>
<dbReference type="EMBL" id="CAJNOQ010004879">
    <property type="protein sequence ID" value="CAF1077575.1"/>
    <property type="molecule type" value="Genomic_DNA"/>
</dbReference>
<name>A0A814MF24_9BILA</name>
<sequence length="858" mass="97476">MFRRSKNISHHSAQTEWNAIKKNEELVKEKIEEYLEIYNRSGAAGLPEQPSRKAMKKAKKQKRLDGGSDDDDPVIQQVVASVEATRQTTPAPTTTSAPTTNGSPPKPATNGSVSATNGANSKLEKSKAPAQEQALKELAEINERIASLVQVKNMGLSTAENQKQLKKLCEQRKAKTNDIKRLQSKQRASTRYRERKKRKVEHLCATNPVIAAELTKVYRPAVGRPPIEEECPDLLSIIEEIARVGSHPADLRRADQMRPCLTLDDLRDKIKQRGYDIKRSSLYYRLMPRGSTGQDGKRHVRSVPVRLRKAPPEEPAKHEDACFANATIRYIKDLAGIFGNDCVLFMAQDDKCKIPIGMPAAKIQAPMLMHLDYALRASDHDWTQAPKHQLTPSVYAACIINPEGDMSYMGPTYIAIRSAKHDQTDGKSHAVDFDRMVNLKEFDRVARDSFGDVKPIIIITVDGGPDENPRFPKTLSNAVEKFRRYNLDALFILTHAPGHVAFSVIERRIAPLSHDLAGLILPNDQFGNHLNQKGMTIDVELEKMNFKKAGQVLSEVWSGNIIDEHPVVAEYIDPPKSRKMTDEEQRLTDVTKAMDDLLKDCCTDQETAESVLSAVTDQVCQEEFVKSLPNKEEILAKYELDEYWCANHVLQTQYTIQIIRCNNPQCCGQWRSNYVQIFPHRFLPPPVPFERTLKGIEMADKDSERGQFYGSLFQRIQFHGVVINHTMNDQLPFDYCCASQQSQLKTRICPMCKQYIPSSYRMKQHLKIHQQEYASNFIEYENGDGLPTNSEIFTTTSDEDYSDLNDFIEYEQKLAQIEIDPSQNGVVIFNNMLDWLKSDFEEVDIKDQITQKPKPKHR</sequence>
<organism evidence="4 7">
    <name type="scientific">Didymodactylos carnosus</name>
    <dbReference type="NCBI Taxonomy" id="1234261"/>
    <lineage>
        <taxon>Eukaryota</taxon>
        <taxon>Metazoa</taxon>
        <taxon>Spiralia</taxon>
        <taxon>Gnathifera</taxon>
        <taxon>Rotifera</taxon>
        <taxon>Eurotatoria</taxon>
        <taxon>Bdelloidea</taxon>
        <taxon>Philodinida</taxon>
        <taxon>Philodinidae</taxon>
        <taxon>Didymodactylos</taxon>
    </lineage>
</organism>
<evidence type="ECO:0000313" key="6">
    <source>
        <dbReference type="EMBL" id="CAF3843865.1"/>
    </source>
</evidence>
<dbReference type="Proteomes" id="UP000682733">
    <property type="component" value="Unassembled WGS sequence"/>
</dbReference>
<dbReference type="Proteomes" id="UP000681722">
    <property type="component" value="Unassembled WGS sequence"/>
</dbReference>
<feature type="compositionally biased region" description="Basic residues" evidence="1">
    <location>
        <begin position="182"/>
        <end position="197"/>
    </location>
</feature>
<feature type="compositionally biased region" description="Basic residues" evidence="1">
    <location>
        <begin position="53"/>
        <end position="62"/>
    </location>
</feature>
<dbReference type="EMBL" id="CAJOBC010004879">
    <property type="protein sequence ID" value="CAF3843865.1"/>
    <property type="molecule type" value="Genomic_DNA"/>
</dbReference>
<feature type="compositionally biased region" description="Low complexity" evidence="1">
    <location>
        <begin position="84"/>
        <end position="100"/>
    </location>
</feature>
<evidence type="ECO:0000313" key="3">
    <source>
        <dbReference type="EMBL" id="CAF0991460.1"/>
    </source>
</evidence>
<evidence type="ECO:0000313" key="7">
    <source>
        <dbReference type="Proteomes" id="UP000663829"/>
    </source>
</evidence>
<dbReference type="PANTHER" id="PTHR46954">
    <property type="entry name" value="C2H2-TYPE DOMAIN-CONTAINING PROTEIN"/>
    <property type="match status" value="1"/>
</dbReference>
<dbReference type="AlphaFoldDB" id="A0A814MF24"/>
<evidence type="ECO:0000313" key="5">
    <source>
        <dbReference type="EMBL" id="CAF3761606.1"/>
    </source>
</evidence>
<feature type="region of interest" description="Disordered" evidence="1">
    <location>
        <begin position="41"/>
        <end position="131"/>
    </location>
</feature>
<keyword evidence="7" id="KW-1185">Reference proteome</keyword>
<gene>
    <name evidence="4" type="ORF">GPM918_LOCUS17601</name>
    <name evidence="3" type="ORF">OVA965_LOCUS14095</name>
    <name evidence="6" type="ORF">SRO942_LOCUS17598</name>
    <name evidence="5" type="ORF">TMI583_LOCUS14103</name>
</gene>
<dbReference type="OrthoDB" id="2353564at2759"/>
<feature type="domain" description="C2H2-type" evidence="2">
    <location>
        <begin position="749"/>
        <end position="769"/>
    </location>
</feature>
<dbReference type="EMBL" id="CAJNOK010006030">
    <property type="protein sequence ID" value="CAF0991460.1"/>
    <property type="molecule type" value="Genomic_DNA"/>
</dbReference>
<accession>A0A814MF24</accession>
<proteinExistence type="predicted"/>
<reference evidence="4" key="1">
    <citation type="submission" date="2021-02" db="EMBL/GenBank/DDBJ databases">
        <authorList>
            <person name="Nowell W R."/>
        </authorList>
    </citation>
    <scope>NUCLEOTIDE SEQUENCE</scope>
</reference>